<evidence type="ECO:0000256" key="3">
    <source>
        <dbReference type="ARBA" id="ARBA00022448"/>
    </source>
</evidence>
<evidence type="ECO:0000256" key="13">
    <source>
        <dbReference type="SAM" id="Phobius"/>
    </source>
</evidence>
<keyword evidence="6 13" id="KW-1133">Transmembrane helix</keyword>
<feature type="transmembrane region" description="Helical" evidence="13">
    <location>
        <begin position="271"/>
        <end position="296"/>
    </location>
</feature>
<proteinExistence type="inferred from homology"/>
<dbReference type="GO" id="GO:0015293">
    <property type="term" value="F:symporter activity"/>
    <property type="evidence" value="ECO:0007669"/>
    <property type="project" value="TreeGrafter"/>
</dbReference>
<evidence type="ECO:0000256" key="8">
    <source>
        <dbReference type="ARBA" id="ARBA00023065"/>
    </source>
</evidence>
<feature type="transmembrane region" description="Helical" evidence="13">
    <location>
        <begin position="511"/>
        <end position="528"/>
    </location>
</feature>
<evidence type="ECO:0000256" key="7">
    <source>
        <dbReference type="ARBA" id="ARBA00023053"/>
    </source>
</evidence>
<feature type="transmembrane region" description="Helical" evidence="13">
    <location>
        <begin position="451"/>
        <end position="476"/>
    </location>
</feature>
<sequence length="557" mass="61757">MSLLDWIVLFGTLLLIVSYGIYKTRGSKNIEGYLKGDNSLKWWSIGLSIMATQASAITFLSTPGQAYQDGMGFIQFYFGLPIAMIILSIWVLPIYYKLKVYTAYEYLENRFDLKTRILGALLFLIQRGLAAGITIYAPSIILSTILGWPLEYTTLIIGILVIVYTVIGGTKAVSQTQKHQMIVMMGGMIVAGVFVVHLLPENIGFGEAVNVAGRMGKLNLIDTTVDPDNRYTLWTGLLGGLFVALSYFGTDQSQVARYLGGKSLTESRLGLMFNGLLKIPMQFIILFIGAMVFVFFQFNQPPVFFNDAAVQEVKSNPANKQLYEETELAYQQIFEQKRDKVEALALSNSDTEVEALQADIKKLENESDLLRDKAKSIIKSTDEDLETNDTDYVFISFVMKYLPSGVIGLLLAVIFSAAMSSTASELNALASTTIVDVYKRNLNTKGSEKHYLIASKMATLLWGAIAVGFALFAGLLDNLIQAVNILGSIFYGTILGIFLVGFFIKQVKGQAVFIAAVIAQLIVLYFYFFTEVAYLWFNVIGCFAVIIISFAIQQLKK</sequence>
<dbReference type="CDD" id="cd11494">
    <property type="entry name" value="SLC5sbd_NIS-like_u2"/>
    <property type="match status" value="1"/>
</dbReference>
<feature type="transmembrane region" description="Helical" evidence="13">
    <location>
        <begin position="6"/>
        <end position="22"/>
    </location>
</feature>
<evidence type="ECO:0000256" key="10">
    <source>
        <dbReference type="ARBA" id="ARBA00023201"/>
    </source>
</evidence>
<keyword evidence="3" id="KW-0813">Transport</keyword>
<gene>
    <name evidence="14" type="ORF">JKP34_17475</name>
</gene>
<keyword evidence="10" id="KW-0739">Sodium transport</keyword>
<name>A0A937DKL6_9BACT</name>
<dbReference type="EMBL" id="JAERQG010000006">
    <property type="protein sequence ID" value="MBL0767060.1"/>
    <property type="molecule type" value="Genomic_DNA"/>
</dbReference>
<evidence type="ECO:0000256" key="6">
    <source>
        <dbReference type="ARBA" id="ARBA00022989"/>
    </source>
</evidence>
<keyword evidence="15" id="KW-1185">Reference proteome</keyword>
<feature type="transmembrane region" description="Helical" evidence="13">
    <location>
        <begin position="117"/>
        <end position="146"/>
    </location>
</feature>
<evidence type="ECO:0000256" key="11">
    <source>
        <dbReference type="RuleBase" id="RU362091"/>
    </source>
</evidence>
<dbReference type="Pfam" id="PF00474">
    <property type="entry name" value="SSF"/>
    <property type="match status" value="2"/>
</dbReference>
<dbReference type="InterPro" id="IPR038377">
    <property type="entry name" value="Na/Glc_symporter_sf"/>
</dbReference>
<evidence type="ECO:0000313" key="14">
    <source>
        <dbReference type="EMBL" id="MBL0767060.1"/>
    </source>
</evidence>
<keyword evidence="12" id="KW-0175">Coiled coil</keyword>
<keyword evidence="5 13" id="KW-0812">Transmembrane</keyword>
<organism evidence="14 15">
    <name type="scientific">Marivirga atlantica</name>
    <dbReference type="NCBI Taxonomy" id="1548457"/>
    <lineage>
        <taxon>Bacteria</taxon>
        <taxon>Pseudomonadati</taxon>
        <taxon>Bacteroidota</taxon>
        <taxon>Cytophagia</taxon>
        <taxon>Cytophagales</taxon>
        <taxon>Marivirgaceae</taxon>
        <taxon>Marivirga</taxon>
    </lineage>
</organism>
<accession>A0A937DKL6</accession>
<evidence type="ECO:0000256" key="12">
    <source>
        <dbReference type="SAM" id="Coils"/>
    </source>
</evidence>
<feature type="transmembrane region" description="Helical" evidence="13">
    <location>
        <begin position="74"/>
        <end position="96"/>
    </location>
</feature>
<feature type="transmembrane region" description="Helical" evidence="13">
    <location>
        <begin position="42"/>
        <end position="62"/>
    </location>
</feature>
<feature type="transmembrane region" description="Helical" evidence="13">
    <location>
        <begin position="534"/>
        <end position="552"/>
    </location>
</feature>
<feature type="transmembrane region" description="Helical" evidence="13">
    <location>
        <begin position="231"/>
        <end position="250"/>
    </location>
</feature>
<dbReference type="Gene3D" id="1.20.1730.10">
    <property type="entry name" value="Sodium/glucose cotransporter"/>
    <property type="match status" value="1"/>
</dbReference>
<dbReference type="Proteomes" id="UP000642920">
    <property type="component" value="Unassembled WGS sequence"/>
</dbReference>
<dbReference type="InterPro" id="IPR001734">
    <property type="entry name" value="Na/solute_symporter"/>
</dbReference>
<dbReference type="RefSeq" id="WP_201924369.1">
    <property type="nucleotide sequence ID" value="NZ_JAERQG010000006.1"/>
</dbReference>
<dbReference type="PANTHER" id="PTHR42985">
    <property type="entry name" value="SODIUM-COUPLED MONOCARBOXYLATE TRANSPORTER"/>
    <property type="match status" value="1"/>
</dbReference>
<evidence type="ECO:0000256" key="5">
    <source>
        <dbReference type="ARBA" id="ARBA00022692"/>
    </source>
</evidence>
<feature type="coiled-coil region" evidence="12">
    <location>
        <begin position="346"/>
        <end position="380"/>
    </location>
</feature>
<comment type="similarity">
    <text evidence="2 11">Belongs to the sodium:solute symporter (SSF) (TC 2.A.21) family.</text>
</comment>
<protein>
    <submittedName>
        <fullName evidence="14">Sodium:solute symporter</fullName>
    </submittedName>
</protein>
<comment type="subcellular location">
    <subcellularLocation>
        <location evidence="1">Cell membrane</location>
        <topology evidence="1">Multi-pass membrane protein</topology>
    </subcellularLocation>
</comment>
<dbReference type="GO" id="GO:0005886">
    <property type="term" value="C:plasma membrane"/>
    <property type="evidence" value="ECO:0007669"/>
    <property type="project" value="UniProtKB-SubCell"/>
</dbReference>
<keyword evidence="9 13" id="KW-0472">Membrane</keyword>
<feature type="transmembrane region" description="Helical" evidence="13">
    <location>
        <begin position="482"/>
        <end position="504"/>
    </location>
</feature>
<reference evidence="14" key="1">
    <citation type="submission" date="2021-01" db="EMBL/GenBank/DDBJ databases">
        <title>Marivirga sp. nov., isolated from intertidal surface sediments.</title>
        <authorList>
            <person name="Zhang M."/>
        </authorList>
    </citation>
    <scope>NUCLEOTIDE SEQUENCE</scope>
    <source>
        <strain evidence="14">SM1354</strain>
    </source>
</reference>
<feature type="transmembrane region" description="Helical" evidence="13">
    <location>
        <begin position="181"/>
        <end position="199"/>
    </location>
</feature>
<dbReference type="GO" id="GO:0006814">
    <property type="term" value="P:sodium ion transport"/>
    <property type="evidence" value="ECO:0007669"/>
    <property type="project" value="UniProtKB-KW"/>
</dbReference>
<comment type="caution">
    <text evidence="14">The sequence shown here is derived from an EMBL/GenBank/DDBJ whole genome shotgun (WGS) entry which is preliminary data.</text>
</comment>
<dbReference type="PANTHER" id="PTHR42985:SF40">
    <property type="entry name" value="LD47995P-RELATED"/>
    <property type="match status" value="1"/>
</dbReference>
<evidence type="ECO:0000256" key="1">
    <source>
        <dbReference type="ARBA" id="ARBA00004651"/>
    </source>
</evidence>
<evidence type="ECO:0000256" key="2">
    <source>
        <dbReference type="ARBA" id="ARBA00006434"/>
    </source>
</evidence>
<dbReference type="AlphaFoldDB" id="A0A937DKL6"/>
<keyword evidence="4" id="KW-1003">Cell membrane</keyword>
<evidence type="ECO:0000256" key="4">
    <source>
        <dbReference type="ARBA" id="ARBA00022475"/>
    </source>
</evidence>
<feature type="transmembrane region" description="Helical" evidence="13">
    <location>
        <begin position="152"/>
        <end position="169"/>
    </location>
</feature>
<evidence type="ECO:0000313" key="15">
    <source>
        <dbReference type="Proteomes" id="UP000642920"/>
    </source>
</evidence>
<evidence type="ECO:0000256" key="9">
    <source>
        <dbReference type="ARBA" id="ARBA00023136"/>
    </source>
</evidence>
<keyword evidence="8" id="KW-0406">Ion transport</keyword>
<dbReference type="InterPro" id="IPR051163">
    <property type="entry name" value="Sodium:Solute_Symporter_SSF"/>
</dbReference>
<dbReference type="PROSITE" id="PS50283">
    <property type="entry name" value="NA_SOLUT_SYMP_3"/>
    <property type="match status" value="1"/>
</dbReference>
<keyword evidence="7" id="KW-0915">Sodium</keyword>